<dbReference type="Pfam" id="PF01381">
    <property type="entry name" value="HTH_3"/>
    <property type="match status" value="1"/>
</dbReference>
<dbReference type="Gene3D" id="1.10.260.40">
    <property type="entry name" value="lambda repressor-like DNA-binding domains"/>
    <property type="match status" value="1"/>
</dbReference>
<dbReference type="PROSITE" id="PS50943">
    <property type="entry name" value="HTH_CROC1"/>
    <property type="match status" value="1"/>
</dbReference>
<dbReference type="CDD" id="cd00093">
    <property type="entry name" value="HTH_XRE"/>
    <property type="match status" value="1"/>
</dbReference>
<sequence>MTKLLEPNSHLSLGERIKSIRISKGETMEEFALSVGLTSSGKSAVSRWERGLSAPSADTMKKIANHGGISVQFLVTGKPAFEDLPEDQQMELRKQRDEWLHNLEVNSENLWTELFSDDYVKKLTWQEKTFLENSMRFVQLMKPERQNVAIMKFSSIVAGIIRARTHDYSADQIEEMKTDFAKELSDIIDISQKSPTQKIQDYE</sequence>
<organism evidence="2 3">
    <name type="scientific">Lacticaseibacillus rhamnosus (strain ATCC 53103 / LMG 18243 / GG)</name>
    <name type="common">Lactobacillus rhamnosus</name>
    <dbReference type="NCBI Taxonomy" id="568703"/>
    <lineage>
        <taxon>Bacteria</taxon>
        <taxon>Bacillati</taxon>
        <taxon>Bacillota</taxon>
        <taxon>Bacilli</taxon>
        <taxon>Lactobacillales</taxon>
        <taxon>Lactobacillaceae</taxon>
        <taxon>Lacticaseibacillus</taxon>
    </lineage>
</organism>
<protein>
    <submittedName>
        <fullName evidence="2">Phage transcriptional regulator</fullName>
    </submittedName>
</protein>
<accession>A0A809N7C4</accession>
<dbReference type="SUPFAM" id="SSF47413">
    <property type="entry name" value="lambda repressor-like DNA-binding domains"/>
    <property type="match status" value="1"/>
</dbReference>
<dbReference type="InterPro" id="IPR010982">
    <property type="entry name" value="Lambda_DNA-bd_dom_sf"/>
</dbReference>
<gene>
    <name evidence="2" type="ordered locus">LRHM_2780</name>
</gene>
<dbReference type="GO" id="GO:0003677">
    <property type="term" value="F:DNA binding"/>
    <property type="evidence" value="ECO:0007669"/>
    <property type="project" value="UniProtKB-KW"/>
</dbReference>
<dbReference type="EMBL" id="AP011548">
    <property type="protein sequence ID" value="BAI43307.1"/>
    <property type="molecule type" value="Genomic_DNA"/>
</dbReference>
<name>A0A809N7C4_LACRG</name>
<dbReference type="PANTHER" id="PTHR46797:SF1">
    <property type="entry name" value="METHYLPHOSPHONATE SYNTHASE"/>
    <property type="match status" value="1"/>
</dbReference>
<dbReference type="SMART" id="SM00530">
    <property type="entry name" value="HTH_XRE"/>
    <property type="match status" value="1"/>
</dbReference>
<evidence type="ECO:0000256" key="1">
    <source>
        <dbReference type="ARBA" id="ARBA00023125"/>
    </source>
</evidence>
<dbReference type="RefSeq" id="WP_014570222.1">
    <property type="nucleotide sequence ID" value="NC_013198.1"/>
</dbReference>
<dbReference type="AlphaFoldDB" id="A0A809N7C4"/>
<dbReference type="KEGG" id="lrh:LGG_02886"/>
<dbReference type="InterPro" id="IPR050807">
    <property type="entry name" value="TransReg_Diox_bact_type"/>
</dbReference>
<proteinExistence type="predicted"/>
<dbReference type="GO" id="GO:0003700">
    <property type="term" value="F:DNA-binding transcription factor activity"/>
    <property type="evidence" value="ECO:0007669"/>
    <property type="project" value="TreeGrafter"/>
</dbReference>
<dbReference type="InterPro" id="IPR001387">
    <property type="entry name" value="Cro/C1-type_HTH"/>
</dbReference>
<dbReference type="Proteomes" id="UP000002067">
    <property type="component" value="Chromosome"/>
</dbReference>
<dbReference type="KEGG" id="lrg:LRHM_2780"/>
<reference evidence="2 3" key="1">
    <citation type="journal article" date="2009" name="J. Bacteriol.">
        <title>Complete genome sequence of the probiotic Lactobacillus rhamnosus ATCC 53103.</title>
        <authorList>
            <person name="Morita H."/>
            <person name="Toh H."/>
            <person name="Oshima K."/>
            <person name="Murakami M."/>
            <person name="Taylor T.D."/>
            <person name="Igimi S."/>
            <person name="Hattori M."/>
        </authorList>
    </citation>
    <scope>NUCLEOTIDE SEQUENCE [LARGE SCALE GENOMIC DNA]</scope>
    <source>
        <strain evidence="3">ATCC 53103 / LMG 18243 / GG [Tokyo]</strain>
    </source>
</reference>
<evidence type="ECO:0000313" key="3">
    <source>
        <dbReference type="Proteomes" id="UP000002067"/>
    </source>
</evidence>
<evidence type="ECO:0000313" key="2">
    <source>
        <dbReference type="EMBL" id="BAI43307.1"/>
    </source>
</evidence>
<dbReference type="PANTHER" id="PTHR46797">
    <property type="entry name" value="HTH-TYPE TRANSCRIPTIONAL REGULATOR"/>
    <property type="match status" value="1"/>
</dbReference>
<dbReference type="GO" id="GO:0005829">
    <property type="term" value="C:cytosol"/>
    <property type="evidence" value="ECO:0007669"/>
    <property type="project" value="TreeGrafter"/>
</dbReference>
<keyword evidence="1" id="KW-0238">DNA-binding</keyword>